<name>A0A2J6SK60_9HELO</name>
<protein>
    <submittedName>
        <fullName evidence="2">Uncharacterized protein</fullName>
    </submittedName>
</protein>
<accession>A0A2J6SK60</accession>
<proteinExistence type="predicted"/>
<sequence length="64" mass="6951">MLPRDPGRMQLALKFNTESVFPHGINIIHEAVPADTKFSVPFGRPPSNSGRASHLTPGPHGKHV</sequence>
<keyword evidence="3" id="KW-1185">Reference proteome</keyword>
<dbReference type="RefSeq" id="XP_024728039.1">
    <property type="nucleotide sequence ID" value="XM_024881679.1"/>
</dbReference>
<evidence type="ECO:0000256" key="1">
    <source>
        <dbReference type="SAM" id="MobiDB-lite"/>
    </source>
</evidence>
<feature type="region of interest" description="Disordered" evidence="1">
    <location>
        <begin position="41"/>
        <end position="64"/>
    </location>
</feature>
<dbReference type="InParanoid" id="A0A2J6SK60"/>
<gene>
    <name evidence="2" type="ORF">K444DRAFT_620291</name>
</gene>
<evidence type="ECO:0000313" key="2">
    <source>
        <dbReference type="EMBL" id="PMD51135.1"/>
    </source>
</evidence>
<reference evidence="2 3" key="1">
    <citation type="submission" date="2016-04" db="EMBL/GenBank/DDBJ databases">
        <title>A degradative enzymes factory behind the ericoid mycorrhizal symbiosis.</title>
        <authorList>
            <consortium name="DOE Joint Genome Institute"/>
            <person name="Martino E."/>
            <person name="Morin E."/>
            <person name="Grelet G."/>
            <person name="Kuo A."/>
            <person name="Kohler A."/>
            <person name="Daghino S."/>
            <person name="Barry K."/>
            <person name="Choi C."/>
            <person name="Cichocki N."/>
            <person name="Clum A."/>
            <person name="Copeland A."/>
            <person name="Hainaut M."/>
            <person name="Haridas S."/>
            <person name="Labutti K."/>
            <person name="Lindquist E."/>
            <person name="Lipzen A."/>
            <person name="Khouja H.-R."/>
            <person name="Murat C."/>
            <person name="Ohm R."/>
            <person name="Olson A."/>
            <person name="Spatafora J."/>
            <person name="Veneault-Fourrey C."/>
            <person name="Henrissat B."/>
            <person name="Grigoriev I."/>
            <person name="Martin F."/>
            <person name="Perotto S."/>
        </authorList>
    </citation>
    <scope>NUCLEOTIDE SEQUENCE [LARGE SCALE GENOMIC DNA]</scope>
    <source>
        <strain evidence="2 3">E</strain>
    </source>
</reference>
<dbReference type="Proteomes" id="UP000235371">
    <property type="component" value="Unassembled WGS sequence"/>
</dbReference>
<dbReference type="EMBL" id="KZ613912">
    <property type="protein sequence ID" value="PMD51135.1"/>
    <property type="molecule type" value="Genomic_DNA"/>
</dbReference>
<dbReference type="GeneID" id="36589756"/>
<evidence type="ECO:0000313" key="3">
    <source>
        <dbReference type="Proteomes" id="UP000235371"/>
    </source>
</evidence>
<dbReference type="AlphaFoldDB" id="A0A2J6SK60"/>
<organism evidence="2 3">
    <name type="scientific">Hyaloscypha bicolor E</name>
    <dbReference type="NCBI Taxonomy" id="1095630"/>
    <lineage>
        <taxon>Eukaryota</taxon>
        <taxon>Fungi</taxon>
        <taxon>Dikarya</taxon>
        <taxon>Ascomycota</taxon>
        <taxon>Pezizomycotina</taxon>
        <taxon>Leotiomycetes</taxon>
        <taxon>Helotiales</taxon>
        <taxon>Hyaloscyphaceae</taxon>
        <taxon>Hyaloscypha</taxon>
        <taxon>Hyaloscypha bicolor</taxon>
    </lineage>
</organism>